<dbReference type="InterPro" id="IPR036157">
    <property type="entry name" value="dUTPase-like_sf"/>
</dbReference>
<dbReference type="Gene3D" id="2.70.40.10">
    <property type="match status" value="1"/>
</dbReference>
<keyword evidence="3 5" id="KW-0546">Nucleotide metabolism</keyword>
<dbReference type="EC" id="3.6.1.23" evidence="5"/>
<dbReference type="GO" id="GO:0046081">
    <property type="term" value="P:dUTP catabolic process"/>
    <property type="evidence" value="ECO:0007669"/>
    <property type="project" value="InterPro"/>
</dbReference>
<organism evidence="7">
    <name type="scientific">uncultured Anaerotruncus sp</name>
    <dbReference type="NCBI Taxonomy" id="905011"/>
    <lineage>
        <taxon>Bacteria</taxon>
        <taxon>Bacillati</taxon>
        <taxon>Bacillota</taxon>
        <taxon>Clostridia</taxon>
        <taxon>Eubacteriales</taxon>
        <taxon>Oscillospiraceae</taxon>
        <taxon>Anaerotruncus</taxon>
        <taxon>environmental samples</taxon>
    </lineage>
</organism>
<comment type="catalytic activity">
    <reaction evidence="4 5">
        <text>dUTP + H2O = dUMP + diphosphate + H(+)</text>
        <dbReference type="Rhea" id="RHEA:10248"/>
        <dbReference type="ChEBI" id="CHEBI:15377"/>
        <dbReference type="ChEBI" id="CHEBI:15378"/>
        <dbReference type="ChEBI" id="CHEBI:33019"/>
        <dbReference type="ChEBI" id="CHEBI:61555"/>
        <dbReference type="ChEBI" id="CHEBI:246422"/>
        <dbReference type="EC" id="3.6.1.23"/>
    </reaction>
</comment>
<evidence type="ECO:0000256" key="4">
    <source>
        <dbReference type="ARBA" id="ARBA00047686"/>
    </source>
</evidence>
<proteinExistence type="inferred from homology"/>
<dbReference type="InterPro" id="IPR008181">
    <property type="entry name" value="dUTPase"/>
</dbReference>
<comment type="similarity">
    <text evidence="1 5">Belongs to the dUTPase family.</text>
</comment>
<dbReference type="SUPFAM" id="SSF51283">
    <property type="entry name" value="dUTPase-like"/>
    <property type="match status" value="1"/>
</dbReference>
<dbReference type="InterPro" id="IPR033704">
    <property type="entry name" value="dUTPase_trimeric"/>
</dbReference>
<evidence type="ECO:0000313" key="7">
    <source>
        <dbReference type="EMBL" id="SCJ77752.1"/>
    </source>
</evidence>
<dbReference type="HAMAP" id="MF_00116">
    <property type="entry name" value="dUTPase_bact"/>
    <property type="match status" value="1"/>
</dbReference>
<keyword evidence="5" id="KW-0479">Metal-binding</keyword>
<feature type="domain" description="dUTPase-like" evidence="6">
    <location>
        <begin position="12"/>
        <end position="144"/>
    </location>
</feature>
<feature type="binding site" evidence="5">
    <location>
        <begin position="82"/>
        <end position="84"/>
    </location>
    <ligand>
        <name>substrate</name>
    </ligand>
</feature>
<dbReference type="GO" id="GO:0000287">
    <property type="term" value="F:magnesium ion binding"/>
    <property type="evidence" value="ECO:0007669"/>
    <property type="project" value="UniProtKB-UniRule"/>
</dbReference>
<dbReference type="GO" id="GO:0004170">
    <property type="term" value="F:dUTP diphosphatase activity"/>
    <property type="evidence" value="ECO:0007669"/>
    <property type="project" value="UniProtKB-UniRule"/>
</dbReference>
<dbReference type="GO" id="GO:0006226">
    <property type="term" value="P:dUMP biosynthetic process"/>
    <property type="evidence" value="ECO:0007669"/>
    <property type="project" value="UniProtKB-UniRule"/>
</dbReference>
<dbReference type="EMBL" id="FMHG01000001">
    <property type="protein sequence ID" value="SCJ77752.1"/>
    <property type="molecule type" value="Genomic_DNA"/>
</dbReference>
<dbReference type="Pfam" id="PF00692">
    <property type="entry name" value="dUTPase"/>
    <property type="match status" value="1"/>
</dbReference>
<evidence type="ECO:0000256" key="5">
    <source>
        <dbReference type="HAMAP-Rule" id="MF_00116"/>
    </source>
</evidence>
<sequence>MELMIKLLRQGAKAPTRATAGSAGYDLYACLEKPLCIAPGEVVGVPTGFAMALPDSGCVGLVYARSGLAIKHGLVPQNCVGVIDSDYRGEVLVALRNQSAAAYTVAPGERIAQLVIAPVLLPEIVPTDCLPDTDRGDGGFGSTGRK</sequence>
<dbReference type="CDD" id="cd07557">
    <property type="entry name" value="trimeric_dUTPase"/>
    <property type="match status" value="1"/>
</dbReference>
<keyword evidence="5" id="KW-0460">Magnesium</keyword>
<dbReference type="NCBIfam" id="NF001862">
    <property type="entry name" value="PRK00601.1"/>
    <property type="match status" value="1"/>
</dbReference>
<accession>A0A1C6J6N5</accession>
<feature type="binding site" evidence="5">
    <location>
        <position position="78"/>
    </location>
    <ligand>
        <name>substrate</name>
    </ligand>
</feature>
<dbReference type="InterPro" id="IPR029054">
    <property type="entry name" value="dUTPase-like"/>
</dbReference>
<evidence type="ECO:0000259" key="6">
    <source>
        <dbReference type="Pfam" id="PF00692"/>
    </source>
</evidence>
<evidence type="ECO:0000256" key="3">
    <source>
        <dbReference type="ARBA" id="ARBA00023080"/>
    </source>
</evidence>
<dbReference type="UniPathway" id="UPA00610">
    <property type="reaction ID" value="UER00666"/>
</dbReference>
<evidence type="ECO:0000256" key="1">
    <source>
        <dbReference type="ARBA" id="ARBA00006581"/>
    </source>
</evidence>
<comment type="cofactor">
    <cofactor evidence="5">
        <name>Mg(2+)</name>
        <dbReference type="ChEBI" id="CHEBI:18420"/>
    </cofactor>
</comment>
<evidence type="ECO:0000256" key="2">
    <source>
        <dbReference type="ARBA" id="ARBA00022801"/>
    </source>
</evidence>
<name>A0A1C6J6N5_9FIRM</name>
<feature type="binding site" evidence="5">
    <location>
        <begin position="65"/>
        <end position="67"/>
    </location>
    <ligand>
        <name>substrate</name>
    </ligand>
</feature>
<dbReference type="PANTHER" id="PTHR11241">
    <property type="entry name" value="DEOXYURIDINE 5'-TRIPHOSPHATE NUCLEOTIDOHYDROLASE"/>
    <property type="match status" value="1"/>
</dbReference>
<protein>
    <recommendedName>
        <fullName evidence="5">Deoxyuridine 5'-triphosphate nucleotidohydrolase</fullName>
        <shortName evidence="5">dUTPase</shortName>
        <ecNumber evidence="5">3.6.1.23</ecNumber>
    </recommendedName>
    <alternativeName>
        <fullName evidence="5">dUTP pyrophosphatase</fullName>
    </alternativeName>
</protein>
<comment type="function">
    <text evidence="5">This enzyme is involved in nucleotide metabolism: it produces dUMP, the immediate precursor of thymidine nucleotides and it decreases the intracellular concentration of dUTP so that uracil cannot be incorporated into DNA.</text>
</comment>
<dbReference type="PANTHER" id="PTHR11241:SF0">
    <property type="entry name" value="DEOXYURIDINE 5'-TRIPHOSPHATE NUCLEOTIDOHYDROLASE"/>
    <property type="match status" value="1"/>
</dbReference>
<reference evidence="7" key="1">
    <citation type="submission" date="2015-09" db="EMBL/GenBank/DDBJ databases">
        <authorList>
            <consortium name="Pathogen Informatics"/>
        </authorList>
    </citation>
    <scope>NUCLEOTIDE SEQUENCE</scope>
    <source>
        <strain evidence="7">2789STDY5834896</strain>
    </source>
</reference>
<comment type="caution">
    <text evidence="5">Lacks conserved residue(s) required for the propagation of feature annotation.</text>
</comment>
<dbReference type="NCBIfam" id="TIGR00576">
    <property type="entry name" value="dut"/>
    <property type="match status" value="1"/>
</dbReference>
<dbReference type="AlphaFoldDB" id="A0A1C6J6N5"/>
<comment type="pathway">
    <text evidence="5">Pyrimidine metabolism; dUMP biosynthesis; dUMP from dCTP (dUTP route): step 2/2.</text>
</comment>
<keyword evidence="2 5" id="KW-0378">Hydrolase</keyword>
<gene>
    <name evidence="5 7" type="primary">dut</name>
    <name evidence="7" type="ORF">SAMEA3545359_01957</name>
</gene>